<protein>
    <submittedName>
        <fullName evidence="2">Copper resistance protein B</fullName>
    </submittedName>
</protein>
<dbReference type="Pfam" id="PF05275">
    <property type="entry name" value="CopB"/>
    <property type="match status" value="1"/>
</dbReference>
<dbReference type="AlphaFoldDB" id="G6EF90"/>
<name>G6EF90_9SPHN</name>
<keyword evidence="1" id="KW-0732">Signal</keyword>
<gene>
    <name evidence="2" type="ORF">NSU_3011</name>
</gene>
<dbReference type="GO" id="GO:0006878">
    <property type="term" value="P:intracellular copper ion homeostasis"/>
    <property type="evidence" value="ECO:0007669"/>
    <property type="project" value="InterPro"/>
</dbReference>
<dbReference type="InterPro" id="IPR007939">
    <property type="entry name" value="Cu-R_B_prcur"/>
</dbReference>
<organism evidence="2 3">
    <name type="scientific">Novosphingobium pentaromativorans US6-1</name>
    <dbReference type="NCBI Taxonomy" id="1088721"/>
    <lineage>
        <taxon>Bacteria</taxon>
        <taxon>Pseudomonadati</taxon>
        <taxon>Pseudomonadota</taxon>
        <taxon>Alphaproteobacteria</taxon>
        <taxon>Sphingomonadales</taxon>
        <taxon>Sphingomonadaceae</taxon>
        <taxon>Novosphingobium</taxon>
    </lineage>
</organism>
<feature type="chain" id="PRO_5003488298" evidence="1">
    <location>
        <begin position="21"/>
        <end position="354"/>
    </location>
</feature>
<evidence type="ECO:0000313" key="2">
    <source>
        <dbReference type="EMBL" id="EHJ60048.1"/>
    </source>
</evidence>
<feature type="signal peptide" evidence="1">
    <location>
        <begin position="1"/>
        <end position="20"/>
    </location>
</feature>
<dbReference type="Proteomes" id="UP000004030">
    <property type="component" value="Unassembled WGS sequence"/>
</dbReference>
<proteinExistence type="predicted"/>
<dbReference type="STRING" id="1088721.JI59_04945"/>
<dbReference type="RefSeq" id="WP_007013919.1">
    <property type="nucleotide sequence ID" value="NZ_AGFM01000047.1"/>
</dbReference>
<dbReference type="EMBL" id="AGFM01000047">
    <property type="protein sequence ID" value="EHJ60048.1"/>
    <property type="molecule type" value="Genomic_DNA"/>
</dbReference>
<keyword evidence="3" id="KW-1185">Reference proteome</keyword>
<dbReference type="PATRIC" id="fig|1088721.3.peg.2976"/>
<evidence type="ECO:0000256" key="1">
    <source>
        <dbReference type="SAM" id="SignalP"/>
    </source>
</evidence>
<dbReference type="GO" id="GO:0005507">
    <property type="term" value="F:copper ion binding"/>
    <property type="evidence" value="ECO:0007669"/>
    <property type="project" value="InterPro"/>
</dbReference>
<sequence>MKRAILFSLPLLALSAPGWAEQHDHATAAQVEPADPAATTTAAQQEVMDHSAMEHGEMEHGKMDMPVDQEPMAHSQMDHGSVPMPRQEAPMDASKMDHASMVDQSPIPAGPPPPEAFSAPAFAADEFVGADKMAASRASVVREVSGVPVYWFQADRAEYRAREGKDGYLWDVQGYYGGDIDKFWFKSEGEGNFGEKPESAEVQALWSHAIAPRWDIQAGVRQDLTGPERTHAVIGVQGLAPYLFELDAAAFVSNKGDITARIEGELDQRITQRLILQPRAELSLSAQDIPELGIGAGLDRAELGLRLRYEFVREFAPYIGVEQEWKVGKSADYARAAGEDPSVTNYVVGIRLWF</sequence>
<evidence type="ECO:0000313" key="3">
    <source>
        <dbReference type="Proteomes" id="UP000004030"/>
    </source>
</evidence>
<accession>G6EF90</accession>
<reference evidence="2 3" key="1">
    <citation type="journal article" date="2012" name="J. Bacteriol.">
        <title>Genome sequence of benzo(a)pyrene-degrading bacterium Novosphingobium pentaromativorans US6-1.</title>
        <authorList>
            <person name="Luo Y.R."/>
            <person name="Kang S.G."/>
            <person name="Kim S.J."/>
            <person name="Kim M.R."/>
            <person name="Li N."/>
            <person name="Lee J.H."/>
            <person name="Kwon K.K."/>
        </authorList>
    </citation>
    <scope>NUCLEOTIDE SEQUENCE [LARGE SCALE GENOMIC DNA]</scope>
    <source>
        <strain evidence="2 3">US6-1</strain>
    </source>
</reference>
<dbReference type="OrthoDB" id="9778934at2"/>
<comment type="caution">
    <text evidence="2">The sequence shown here is derived from an EMBL/GenBank/DDBJ whole genome shotgun (WGS) entry which is preliminary data.</text>
</comment>
<dbReference type="eggNOG" id="COG3667">
    <property type="taxonomic scope" value="Bacteria"/>
</dbReference>
<dbReference type="GO" id="GO:0009279">
    <property type="term" value="C:cell outer membrane"/>
    <property type="evidence" value="ECO:0007669"/>
    <property type="project" value="InterPro"/>
</dbReference>